<dbReference type="SMART" id="SM00065">
    <property type="entry name" value="GAF"/>
    <property type="match status" value="3"/>
</dbReference>
<feature type="domain" description="PAS" evidence="2">
    <location>
        <begin position="7"/>
        <end position="62"/>
    </location>
</feature>
<keyword evidence="5" id="KW-1185">Reference proteome</keyword>
<dbReference type="EMBL" id="CP046147">
    <property type="protein sequence ID" value="WFG38435.1"/>
    <property type="molecule type" value="Genomic_DNA"/>
</dbReference>
<dbReference type="CDD" id="cd00130">
    <property type="entry name" value="PAS"/>
    <property type="match status" value="1"/>
</dbReference>
<organism evidence="4 5">
    <name type="scientific">Candidatus Lucifugimonas marina</name>
    <dbReference type="NCBI Taxonomy" id="3038979"/>
    <lineage>
        <taxon>Bacteria</taxon>
        <taxon>Bacillati</taxon>
        <taxon>Chloroflexota</taxon>
        <taxon>Dehalococcoidia</taxon>
        <taxon>SAR202 cluster</taxon>
        <taxon>Candidatus Lucifugimonadales</taxon>
        <taxon>Candidatus Lucifugimonadaceae</taxon>
        <taxon>Candidatus Lucifugimonas</taxon>
    </lineage>
</organism>
<dbReference type="InterPro" id="IPR003018">
    <property type="entry name" value="GAF"/>
</dbReference>
<evidence type="ECO:0000256" key="1">
    <source>
        <dbReference type="ARBA" id="ARBA00022801"/>
    </source>
</evidence>
<dbReference type="PANTHER" id="PTHR43156">
    <property type="entry name" value="STAGE II SPORULATION PROTEIN E-RELATED"/>
    <property type="match status" value="1"/>
</dbReference>
<protein>
    <submittedName>
        <fullName evidence="4">PAS domain S-box protein</fullName>
    </submittedName>
</protein>
<dbReference type="PROSITE" id="PS50112">
    <property type="entry name" value="PAS"/>
    <property type="match status" value="1"/>
</dbReference>
<dbReference type="InterPro" id="IPR035965">
    <property type="entry name" value="PAS-like_dom_sf"/>
</dbReference>
<dbReference type="Proteomes" id="UP001321249">
    <property type="component" value="Unassembled WGS sequence"/>
</dbReference>
<proteinExistence type="predicted"/>
<dbReference type="AlphaFoldDB" id="A0AAJ6CU83"/>
<evidence type="ECO:0000313" key="6">
    <source>
        <dbReference type="Proteomes" id="UP001321249"/>
    </source>
</evidence>
<evidence type="ECO:0000313" key="5">
    <source>
        <dbReference type="Proteomes" id="UP001219901"/>
    </source>
</evidence>
<dbReference type="EMBL" id="WMBE01000002">
    <property type="protein sequence ID" value="MDG0867022.1"/>
    <property type="molecule type" value="Genomic_DNA"/>
</dbReference>
<evidence type="ECO:0000313" key="3">
    <source>
        <dbReference type="EMBL" id="MDG0867022.1"/>
    </source>
</evidence>
<evidence type="ECO:0000313" key="4">
    <source>
        <dbReference type="EMBL" id="WFG38435.1"/>
    </source>
</evidence>
<reference evidence="5" key="3">
    <citation type="submission" date="2023-06" db="EMBL/GenBank/DDBJ databases">
        <title>Pangenomics reveal diversification of enzyme families and niche specialization in globally abundant SAR202 bacteria.</title>
        <authorList>
            <person name="Saw J.H.W."/>
        </authorList>
    </citation>
    <scope>NUCLEOTIDE SEQUENCE [LARGE SCALE GENOMIC DNA]</scope>
    <source>
        <strain evidence="5">JH1073</strain>
    </source>
</reference>
<dbReference type="InterPro" id="IPR052016">
    <property type="entry name" value="Bact_Sigma-Reg"/>
</dbReference>
<dbReference type="SMART" id="SM00091">
    <property type="entry name" value="PAS"/>
    <property type="match status" value="1"/>
</dbReference>
<dbReference type="InterPro" id="IPR029016">
    <property type="entry name" value="GAF-like_dom_sf"/>
</dbReference>
<dbReference type="PANTHER" id="PTHR43156:SF2">
    <property type="entry name" value="STAGE II SPORULATION PROTEIN E"/>
    <property type="match status" value="1"/>
</dbReference>
<sequence>MPESNFPDAITASTLQAMPDAVVAVDSRGIIRFINGKAEELNGYSPDELKGERVETLVPASRRSSHKRNIDEYHTAPTAREMGDRRDLGLRKKDGIIVPVAISLSPLTDQNESIVITTIRDVSDRERRSKEDILLAEIGALLGAENDDKKLYELLESTLPSLIKFDQIVITAKHPEQDRIERLFVGGMNVLGNEVGTIIPVPPEYNTDSFHVGSIQSGIPERAVDGSDSSAARHAAAGLNSWIRVPLGDPDNPLGDLSLRSKAENAYDDDDLAILMRVAARISPALENARLYAKIREEAHTRTVLAEIGKAVSSSIQVSEYFDSFAELAKQWIPFDAMVYSDVDVSQGVITLRYWHGYDLSLSKSYQGISLSGTLADAAIQEKKALLLDANTGKPVSAHTQVVPSAADDELEETICVPLFSRGVAFGCLYMGSRTAGTLSDDHVELASLIVDQISGSIANVELVERLQREIELREALSDVSRAANEQLHIDHIYETLAQLLDRLVGFDRMVITTICDDEVSFERSFVSGIEVQNEAKGSEVVNPSLGKVLAGDISGDDIGRYTSSTPAQNTRMKSAGLRSWVQVPLGDPSSPSGTLSLRDLKPHRYSSGDVDFLERVASLISPVLQNAKLLAKTQDDAETLAELTVSLQASSERRQTLAEIGRTVSSNQDVAEIFDEFARLS</sequence>
<dbReference type="Pfam" id="PF13185">
    <property type="entry name" value="GAF_2"/>
    <property type="match status" value="1"/>
</dbReference>
<evidence type="ECO:0000259" key="2">
    <source>
        <dbReference type="PROSITE" id="PS50112"/>
    </source>
</evidence>
<gene>
    <name evidence="3" type="ORF">GKO46_08040</name>
    <name evidence="4" type="ORF">GKO48_02045</name>
</gene>
<dbReference type="InterPro" id="IPR000014">
    <property type="entry name" value="PAS"/>
</dbReference>
<dbReference type="Proteomes" id="UP001219901">
    <property type="component" value="Chromosome"/>
</dbReference>
<dbReference type="NCBIfam" id="TIGR00229">
    <property type="entry name" value="sensory_box"/>
    <property type="match status" value="1"/>
</dbReference>
<dbReference type="Pfam" id="PF13426">
    <property type="entry name" value="PAS_9"/>
    <property type="match status" value="1"/>
</dbReference>
<reference evidence="4" key="2">
    <citation type="journal article" date="2023" name="Nat. Commun.">
        <title>Cultivation of marine bacteria of the SAR202 clade.</title>
        <authorList>
            <person name="Lim Y."/>
            <person name="Seo J.H."/>
            <person name="Giovannoni S.J."/>
            <person name="Kang I."/>
            <person name="Cho J.C."/>
        </authorList>
    </citation>
    <scope>NUCLEOTIDE SEQUENCE</scope>
    <source>
        <strain evidence="4">JH1073</strain>
    </source>
</reference>
<name>A0AAJ6CU83_9CHLR</name>
<dbReference type="SUPFAM" id="SSF55781">
    <property type="entry name" value="GAF domain-like"/>
    <property type="match status" value="3"/>
</dbReference>
<dbReference type="Gene3D" id="3.30.450.20">
    <property type="entry name" value="PAS domain"/>
    <property type="match status" value="1"/>
</dbReference>
<reference evidence="5 6" key="1">
    <citation type="submission" date="2019-11" db="EMBL/GenBank/DDBJ databases">
        <authorList>
            <person name="Cho J.-C."/>
        </authorList>
    </citation>
    <scope>NUCLEOTIDE SEQUENCE [LARGE SCALE GENOMIC DNA]</scope>
    <source>
        <strain evidence="4 5">JH1073</strain>
        <strain evidence="3 6">JH702</strain>
    </source>
</reference>
<dbReference type="SUPFAM" id="SSF55785">
    <property type="entry name" value="PYP-like sensor domain (PAS domain)"/>
    <property type="match status" value="1"/>
</dbReference>
<dbReference type="GO" id="GO:0016791">
    <property type="term" value="F:phosphatase activity"/>
    <property type="evidence" value="ECO:0007669"/>
    <property type="project" value="TreeGrafter"/>
</dbReference>
<dbReference type="RefSeq" id="WP_342824964.1">
    <property type="nucleotide sequence ID" value="NZ_CP046146.1"/>
</dbReference>
<dbReference type="Gene3D" id="3.30.450.40">
    <property type="match status" value="3"/>
</dbReference>
<keyword evidence="1" id="KW-0378">Hydrolase</keyword>
<accession>A0AAJ6CU83</accession>